<dbReference type="GO" id="GO:0051539">
    <property type="term" value="F:4 iron, 4 sulfur cluster binding"/>
    <property type="evidence" value="ECO:0007669"/>
    <property type="project" value="UniProtKB-KW"/>
</dbReference>
<dbReference type="EMBL" id="PIPO01000003">
    <property type="protein sequence ID" value="RUO33365.1"/>
    <property type="molecule type" value="Genomic_DNA"/>
</dbReference>
<dbReference type="GO" id="GO:0003994">
    <property type="term" value="F:aconitate hydratase activity"/>
    <property type="evidence" value="ECO:0007669"/>
    <property type="project" value="UniProtKB-EC"/>
</dbReference>
<dbReference type="InterPro" id="IPR000573">
    <property type="entry name" value="AconitaseA/IPMdHydase_ssu_swvl"/>
</dbReference>
<evidence type="ECO:0000256" key="2">
    <source>
        <dbReference type="ARBA" id="ARBA00007185"/>
    </source>
</evidence>
<dbReference type="PRINTS" id="PR00415">
    <property type="entry name" value="ACONITASE"/>
</dbReference>
<dbReference type="Gene3D" id="6.10.190.10">
    <property type="match status" value="1"/>
</dbReference>
<keyword evidence="8" id="KW-0456">Lyase</keyword>
<feature type="domain" description="Aconitase A/isopropylmalate dehydratase small subunit swivel" evidence="10">
    <location>
        <begin position="657"/>
        <end position="789"/>
    </location>
</feature>
<evidence type="ECO:0000256" key="4">
    <source>
        <dbReference type="ARBA" id="ARBA00022723"/>
    </source>
</evidence>
<dbReference type="NCBIfam" id="TIGR02333">
    <property type="entry name" value="2met_isocit_dHY"/>
    <property type="match status" value="1"/>
</dbReference>
<evidence type="ECO:0000256" key="7">
    <source>
        <dbReference type="ARBA" id="ARBA00023501"/>
    </source>
</evidence>
<evidence type="ECO:0000256" key="5">
    <source>
        <dbReference type="ARBA" id="ARBA00023004"/>
    </source>
</evidence>
<dbReference type="InterPro" id="IPR001030">
    <property type="entry name" value="Acoase/IPM_deHydtase_lsu_aba"/>
</dbReference>
<dbReference type="InterPro" id="IPR015931">
    <property type="entry name" value="Acnase/IPM_dHydase_lsu_aba_1/3"/>
</dbReference>
<accession>A0A432WHY4</accession>
<keyword evidence="5 8" id="KW-0408">Iron</keyword>
<dbReference type="RefSeq" id="WP_126799073.1">
    <property type="nucleotide sequence ID" value="NZ_PIPO01000003.1"/>
</dbReference>
<evidence type="ECO:0000313" key="11">
    <source>
        <dbReference type="EMBL" id="RUO33365.1"/>
    </source>
</evidence>
<evidence type="ECO:0000313" key="12">
    <source>
        <dbReference type="Proteomes" id="UP000287823"/>
    </source>
</evidence>
<dbReference type="NCBIfam" id="NF006757">
    <property type="entry name" value="PRK09277.1"/>
    <property type="match status" value="1"/>
</dbReference>
<proteinExistence type="inferred from homology"/>
<name>A0A432WHY4_9GAMM</name>
<dbReference type="InterPro" id="IPR036008">
    <property type="entry name" value="Aconitase_4Fe-4S_dom"/>
</dbReference>
<feature type="domain" description="Aconitase/3-isopropylmalate dehydratase large subunit alpha/beta/alpha" evidence="9">
    <location>
        <begin position="66"/>
        <end position="533"/>
    </location>
</feature>
<dbReference type="Pfam" id="PF00330">
    <property type="entry name" value="Aconitase"/>
    <property type="match status" value="1"/>
</dbReference>
<keyword evidence="6 8" id="KW-0411">Iron-sulfur</keyword>
<dbReference type="AlphaFoldDB" id="A0A432WHY4"/>
<reference evidence="11 12" key="1">
    <citation type="journal article" date="2011" name="Front. Microbiol.">
        <title>Genomic signatures of strain selection and enhancement in Bacillus atrophaeus var. globigii, a historical biowarfare simulant.</title>
        <authorList>
            <person name="Gibbons H.S."/>
            <person name="Broomall S.M."/>
            <person name="McNew L.A."/>
            <person name="Daligault H."/>
            <person name="Chapman C."/>
            <person name="Bruce D."/>
            <person name="Karavis M."/>
            <person name="Krepps M."/>
            <person name="McGregor P.A."/>
            <person name="Hong C."/>
            <person name="Park K.H."/>
            <person name="Akmal A."/>
            <person name="Feldman A."/>
            <person name="Lin J.S."/>
            <person name="Chang W.E."/>
            <person name="Higgs B.W."/>
            <person name="Demirev P."/>
            <person name="Lindquist J."/>
            <person name="Liem A."/>
            <person name="Fochler E."/>
            <person name="Read T.D."/>
            <person name="Tapia R."/>
            <person name="Johnson S."/>
            <person name="Bishop-Lilly K.A."/>
            <person name="Detter C."/>
            <person name="Han C."/>
            <person name="Sozhamannan S."/>
            <person name="Rosenzweig C.N."/>
            <person name="Skowronski E.W."/>
        </authorList>
    </citation>
    <scope>NUCLEOTIDE SEQUENCE [LARGE SCALE GENOMIC DNA]</scope>
    <source>
        <strain evidence="11 12">Y4G10-17</strain>
    </source>
</reference>
<dbReference type="Pfam" id="PF00694">
    <property type="entry name" value="Aconitase_C"/>
    <property type="match status" value="1"/>
</dbReference>
<evidence type="ECO:0000256" key="1">
    <source>
        <dbReference type="ARBA" id="ARBA00001966"/>
    </source>
</evidence>
<comment type="similarity">
    <text evidence="2 8">Belongs to the aconitase/IPM isomerase family.</text>
</comment>
<comment type="caution">
    <text evidence="11">The sequence shown here is derived from an EMBL/GenBank/DDBJ whole genome shotgun (WGS) entry which is preliminary data.</text>
</comment>
<dbReference type="NCBIfam" id="TIGR01341">
    <property type="entry name" value="aconitase_1"/>
    <property type="match status" value="1"/>
</dbReference>
<dbReference type="FunFam" id="3.20.19.10:FF:000006">
    <property type="entry name" value="Aconitate hydratase 1"/>
    <property type="match status" value="1"/>
</dbReference>
<dbReference type="SUPFAM" id="SSF53732">
    <property type="entry name" value="Aconitase iron-sulfur domain"/>
    <property type="match status" value="1"/>
</dbReference>
<evidence type="ECO:0000256" key="3">
    <source>
        <dbReference type="ARBA" id="ARBA00012926"/>
    </source>
</evidence>
<dbReference type="NCBIfam" id="NF009520">
    <property type="entry name" value="PRK12881.1"/>
    <property type="match status" value="1"/>
</dbReference>
<comment type="cofactor">
    <cofactor evidence="1">
        <name>[4Fe-4S] cluster</name>
        <dbReference type="ChEBI" id="CHEBI:49883"/>
    </cofactor>
</comment>
<gene>
    <name evidence="11" type="ORF">CWE14_09135</name>
</gene>
<protein>
    <recommendedName>
        <fullName evidence="3 8">Aconitate hydratase</fullName>
        <shortName evidence="8">Aconitase</shortName>
        <ecNumber evidence="3 8">4.2.1.3</ecNumber>
    </recommendedName>
</protein>
<dbReference type="GO" id="GO:0046872">
    <property type="term" value="F:metal ion binding"/>
    <property type="evidence" value="ECO:0007669"/>
    <property type="project" value="UniProtKB-KW"/>
</dbReference>
<evidence type="ECO:0000259" key="10">
    <source>
        <dbReference type="Pfam" id="PF00694"/>
    </source>
</evidence>
<dbReference type="SUPFAM" id="SSF52016">
    <property type="entry name" value="LeuD/IlvD-like"/>
    <property type="match status" value="1"/>
</dbReference>
<keyword evidence="8" id="KW-0004">4Fe-4S</keyword>
<evidence type="ECO:0000256" key="8">
    <source>
        <dbReference type="RuleBase" id="RU361275"/>
    </source>
</evidence>
<comment type="catalytic activity">
    <reaction evidence="7 8">
        <text>citrate = D-threo-isocitrate</text>
        <dbReference type="Rhea" id="RHEA:10336"/>
        <dbReference type="ChEBI" id="CHEBI:15562"/>
        <dbReference type="ChEBI" id="CHEBI:16947"/>
        <dbReference type="EC" id="4.2.1.3"/>
    </reaction>
</comment>
<comment type="function">
    <text evidence="8">Catalyzes the isomerization of citrate to isocitrate via cis-aconitate.</text>
</comment>
<dbReference type="GO" id="GO:0019679">
    <property type="term" value="P:propionate metabolic process, methylcitrate cycle"/>
    <property type="evidence" value="ECO:0007669"/>
    <property type="project" value="InterPro"/>
</dbReference>
<keyword evidence="12" id="KW-1185">Reference proteome</keyword>
<dbReference type="InterPro" id="IPR006249">
    <property type="entry name" value="Aconitase/IRP2"/>
</dbReference>
<dbReference type="EC" id="4.2.1.3" evidence="3 8"/>
<keyword evidence="4" id="KW-0479">Metal-binding</keyword>
<dbReference type="Gene3D" id="3.30.499.10">
    <property type="entry name" value="Aconitase, domain 3"/>
    <property type="match status" value="2"/>
</dbReference>
<dbReference type="InterPro" id="IPR012708">
    <property type="entry name" value="2Me_IsoCit_deHydtase_FeS-dep"/>
</dbReference>
<dbReference type="PANTHER" id="PTHR11670">
    <property type="entry name" value="ACONITASE/IRON-RESPONSIVE ELEMENT FAMILY MEMBER"/>
    <property type="match status" value="1"/>
</dbReference>
<evidence type="ECO:0000256" key="6">
    <source>
        <dbReference type="ARBA" id="ARBA00023014"/>
    </source>
</evidence>
<dbReference type="InterPro" id="IPR015928">
    <property type="entry name" value="Aconitase/3IPM_dehydase_swvl"/>
</dbReference>
<evidence type="ECO:0000259" key="9">
    <source>
        <dbReference type="Pfam" id="PF00330"/>
    </source>
</evidence>
<organism evidence="11 12">
    <name type="scientific">Aliidiomarina soli</name>
    <dbReference type="NCBI Taxonomy" id="1928574"/>
    <lineage>
        <taxon>Bacteria</taxon>
        <taxon>Pseudomonadati</taxon>
        <taxon>Pseudomonadota</taxon>
        <taxon>Gammaproteobacteria</taxon>
        <taxon>Alteromonadales</taxon>
        <taxon>Idiomarinaceae</taxon>
        <taxon>Aliidiomarina</taxon>
    </lineage>
</organism>
<dbReference type="Proteomes" id="UP000287823">
    <property type="component" value="Unassembled WGS sequence"/>
</dbReference>
<sequence>MKSEYRKLLPGTNLYYYDTRAAIEDIKPGSYDKLPYTSKVLAEQLVRRGEGQTLTDGLNQFIERKRDLDFPWYPARVVCHDILGQTALVDLAGLRDAIADQGGDPAKVNPVVPTQLIVDHSLAVEHAGFEKDAFEKNRQIEDRRNDDRFHFINWTKTAFKNVDVIPPGNGIMHQINLEKMSPVVQVRDGVAFPDTCVGTDSHTPMVDALGVISVGVGGLEAESVMLGRASYMRLPDIVGVKLTGKLQPGITSTDLVLAITEFLRRERVVGAYLEFFGEGADKLSVGDRATISNMTPEYGATAAMFYIDEQTIDYLKLTGRADEQVELVERYAKETGLWASQMTEAEYERVLTFDLSSVGRNMAGPSNPHALLPSSELASRGIAGQYEQVDGKMPDGAVIIAAITSCTNTSNPRNMVAAGLIARNANKLGLTRKPWVKSSLAPGSKTVKMYLEEADLMEELETLGFGLVGFACTTCNGMSGSLDPVIQQEIIERDLYSTAVLSGNRNFDGRIHPHAKQAFLASPPLVVAYAIAGSIRFDIEKDALGYDKEGNPITLKDIWPSDDEIDAIVKQAVKPEQYRTVYEPMFNLSVDYGEKNDPLYKWRPQSTYIRRPPYWEGGLATAPSLTGMRPLAVFGDNITTDHLSPSNAIMADSAAGEYLASMGVPEEDFNSYATHRGDHLTAQRATLANPKIFNEMVTDKDGKVIQGSLARVEPEGKQMRMWEAIETYMERKQPLIIIAGNDYGQGSSRDWAAKGVRLAGVEAIVAEGFERIHRTNLIGMGVMPLEFKPGTTRTTLNIDGTETFDVKGEPAPGAELTLVIHRKDGEQLEVPVTCRLDTGEELGVYSAGGVLQRFAKDFLESESA</sequence>
<dbReference type="Gene3D" id="3.20.19.10">
    <property type="entry name" value="Aconitase, domain 4"/>
    <property type="match status" value="1"/>
</dbReference>